<keyword evidence="3" id="KW-0408">Iron</keyword>
<feature type="compositionally biased region" description="Low complexity" evidence="6">
    <location>
        <begin position="1"/>
        <end position="13"/>
    </location>
</feature>
<reference evidence="8 9" key="1">
    <citation type="submission" date="2016-07" db="EMBL/GenBank/DDBJ databases">
        <title>Pervasive Adenine N6-methylation of Active Genes in Fungi.</title>
        <authorList>
            <consortium name="DOE Joint Genome Institute"/>
            <person name="Mondo S.J."/>
            <person name="Dannebaum R.O."/>
            <person name="Kuo R.C."/>
            <person name="Labutti K."/>
            <person name="Haridas S."/>
            <person name="Kuo A."/>
            <person name="Salamov A."/>
            <person name="Ahrendt S.R."/>
            <person name="Lipzen A."/>
            <person name="Sullivan W."/>
            <person name="Andreopoulos W.B."/>
            <person name="Clum A."/>
            <person name="Lindquist E."/>
            <person name="Daum C."/>
            <person name="Ramamoorthy G.K."/>
            <person name="Gryganskyi A."/>
            <person name="Culley D."/>
            <person name="Magnuson J.K."/>
            <person name="James T.Y."/>
            <person name="O'Malley M.A."/>
            <person name="Stajich J.E."/>
            <person name="Spatafora J.W."/>
            <person name="Visel A."/>
            <person name="Grigoriev I.V."/>
        </authorList>
    </citation>
    <scope>NUCLEOTIDE SEQUENCE [LARGE SCALE GENOMIC DNA]</scope>
    <source>
        <strain evidence="8 9">PL171</strain>
    </source>
</reference>
<keyword evidence="9" id="KW-1185">Reference proteome</keyword>
<evidence type="ECO:0000313" key="9">
    <source>
        <dbReference type="Proteomes" id="UP000193411"/>
    </source>
</evidence>
<comment type="cofactor">
    <cofactor evidence="5">
        <name>[2Fe-2S] cluster</name>
        <dbReference type="ChEBI" id="CHEBI:190135"/>
    </cofactor>
</comment>
<keyword evidence="1" id="KW-0001">2Fe-2S</keyword>
<evidence type="ECO:0000256" key="1">
    <source>
        <dbReference type="ARBA" id="ARBA00022714"/>
    </source>
</evidence>
<dbReference type="InterPro" id="IPR018967">
    <property type="entry name" value="FeS-contain_CDGSH-typ"/>
</dbReference>
<dbReference type="Gene3D" id="3.40.5.90">
    <property type="entry name" value="CDGSH iron-sulfur domain, mitoNEET-type"/>
    <property type="match status" value="1"/>
</dbReference>
<dbReference type="PANTHER" id="PTHR46491">
    <property type="entry name" value="CDGSH IRON SULFUR DOMAIN PROTEIN HOMOLOG"/>
    <property type="match status" value="1"/>
</dbReference>
<sequence>MSSPSPSAAVHSPSDPRPTPTSTVVAEPTLAQPCTGASASCDIEDLVEDSDSSSDDDNGAKPVTQDPSKQLYPTVPFYGPCIIRGLKPGEKKRWCTCGLSKTQPWCDNAHRGTPFKPHVWKVPDKPQTIYSICNCKYTKYVRYLAGCRRPPDSFS</sequence>
<dbReference type="Proteomes" id="UP000193411">
    <property type="component" value="Unassembled WGS sequence"/>
</dbReference>
<evidence type="ECO:0000256" key="3">
    <source>
        <dbReference type="ARBA" id="ARBA00023004"/>
    </source>
</evidence>
<dbReference type="InterPro" id="IPR052950">
    <property type="entry name" value="CISD"/>
</dbReference>
<dbReference type="SMART" id="SM00704">
    <property type="entry name" value="ZnF_CDGSH"/>
    <property type="match status" value="1"/>
</dbReference>
<keyword evidence="2" id="KW-0479">Metal-binding</keyword>
<evidence type="ECO:0000256" key="6">
    <source>
        <dbReference type="SAM" id="MobiDB-lite"/>
    </source>
</evidence>
<dbReference type="OrthoDB" id="15717at2759"/>
<dbReference type="GO" id="GO:0046872">
    <property type="term" value="F:metal ion binding"/>
    <property type="evidence" value="ECO:0007669"/>
    <property type="project" value="UniProtKB-KW"/>
</dbReference>
<dbReference type="AlphaFoldDB" id="A0A1Y2HKK3"/>
<dbReference type="InterPro" id="IPR042216">
    <property type="entry name" value="MitoNEET_CISD"/>
</dbReference>
<feature type="compositionally biased region" description="Acidic residues" evidence="6">
    <location>
        <begin position="42"/>
        <end position="57"/>
    </location>
</feature>
<organism evidence="8 9">
    <name type="scientific">Catenaria anguillulae PL171</name>
    <dbReference type="NCBI Taxonomy" id="765915"/>
    <lineage>
        <taxon>Eukaryota</taxon>
        <taxon>Fungi</taxon>
        <taxon>Fungi incertae sedis</taxon>
        <taxon>Blastocladiomycota</taxon>
        <taxon>Blastocladiomycetes</taxon>
        <taxon>Blastocladiales</taxon>
        <taxon>Catenariaceae</taxon>
        <taxon>Catenaria</taxon>
    </lineage>
</organism>
<evidence type="ECO:0000259" key="7">
    <source>
        <dbReference type="SMART" id="SM00704"/>
    </source>
</evidence>
<evidence type="ECO:0000256" key="5">
    <source>
        <dbReference type="ARBA" id="ARBA00034078"/>
    </source>
</evidence>
<dbReference type="GO" id="GO:0051537">
    <property type="term" value="F:2 iron, 2 sulfur cluster binding"/>
    <property type="evidence" value="ECO:0007669"/>
    <property type="project" value="UniProtKB-KW"/>
</dbReference>
<feature type="domain" description="Iron-binding zinc finger CDGSH type" evidence="7">
    <location>
        <begin position="82"/>
        <end position="116"/>
    </location>
</feature>
<evidence type="ECO:0000256" key="4">
    <source>
        <dbReference type="ARBA" id="ARBA00023014"/>
    </source>
</evidence>
<accession>A0A1Y2HKK3</accession>
<keyword evidence="4" id="KW-0411">Iron-sulfur</keyword>
<name>A0A1Y2HKK3_9FUNG</name>
<dbReference type="GO" id="GO:0005739">
    <property type="term" value="C:mitochondrion"/>
    <property type="evidence" value="ECO:0007669"/>
    <property type="project" value="TreeGrafter"/>
</dbReference>
<dbReference type="PANTHER" id="PTHR46491:SF3">
    <property type="entry name" value="CDGSH IRON-SULFUR DOMAIN-CONTAINING PROTEIN 3, MITOCHONDRIAL"/>
    <property type="match status" value="1"/>
</dbReference>
<gene>
    <name evidence="8" type="ORF">BCR44DRAFT_127221</name>
</gene>
<comment type="caution">
    <text evidence="8">The sequence shown here is derived from an EMBL/GenBank/DDBJ whole genome shotgun (WGS) entry which is preliminary data.</text>
</comment>
<evidence type="ECO:0000313" key="8">
    <source>
        <dbReference type="EMBL" id="ORZ33632.1"/>
    </source>
</evidence>
<evidence type="ECO:0000256" key="2">
    <source>
        <dbReference type="ARBA" id="ARBA00022723"/>
    </source>
</evidence>
<dbReference type="EMBL" id="MCFL01000034">
    <property type="protein sequence ID" value="ORZ33632.1"/>
    <property type="molecule type" value="Genomic_DNA"/>
</dbReference>
<protein>
    <recommendedName>
        <fullName evidence="7">Iron-binding zinc finger CDGSH type domain-containing protein</fullName>
    </recommendedName>
</protein>
<feature type="region of interest" description="Disordered" evidence="6">
    <location>
        <begin position="1"/>
        <end position="71"/>
    </location>
</feature>
<proteinExistence type="predicted"/>
<dbReference type="STRING" id="765915.A0A1Y2HKK3"/>